<dbReference type="PANTHER" id="PTHR46229:SF2">
    <property type="entry name" value="BOLA-LIKE PROTEIN 1"/>
    <property type="match status" value="1"/>
</dbReference>
<keyword evidence="4" id="KW-1185">Reference proteome</keyword>
<dbReference type="InterPro" id="IPR002634">
    <property type="entry name" value="BolA"/>
</dbReference>
<evidence type="ECO:0008006" key="5">
    <source>
        <dbReference type="Google" id="ProtNLM"/>
    </source>
</evidence>
<protein>
    <recommendedName>
        <fullName evidence="5">BolA</fullName>
    </recommendedName>
</protein>
<proteinExistence type="inferred from homology"/>
<dbReference type="PANTHER" id="PTHR46229">
    <property type="entry name" value="BOLA TRANSCRIPTION REGULATOR"/>
    <property type="match status" value="1"/>
</dbReference>
<evidence type="ECO:0000256" key="1">
    <source>
        <dbReference type="ARBA" id="ARBA00005578"/>
    </source>
</evidence>
<sequence>MSKFLIRFFSSNRHFGEIEKKIIDKIEANFGDSVHKEVLNTSWKHSRGSETHFEVHLVSDKFENKSILEKNRMLNEILKEEIKMIHSISYRLLPLSKWTVKDRDNLNIKNPPCVNFKANKQLY</sequence>
<dbReference type="EMBL" id="CAJNOC010002392">
    <property type="protein sequence ID" value="CAF0930324.1"/>
    <property type="molecule type" value="Genomic_DNA"/>
</dbReference>
<gene>
    <name evidence="3" type="ORF">OXX778_LOCUS12869</name>
</gene>
<dbReference type="InterPro" id="IPR036065">
    <property type="entry name" value="BolA-like_sf"/>
</dbReference>
<dbReference type="Proteomes" id="UP000663879">
    <property type="component" value="Unassembled WGS sequence"/>
</dbReference>
<name>A0A814BRS9_9BILA</name>
<dbReference type="Pfam" id="PF01722">
    <property type="entry name" value="BolA"/>
    <property type="match status" value="1"/>
</dbReference>
<dbReference type="GO" id="GO:0005739">
    <property type="term" value="C:mitochondrion"/>
    <property type="evidence" value="ECO:0007669"/>
    <property type="project" value="TreeGrafter"/>
</dbReference>
<evidence type="ECO:0000256" key="2">
    <source>
        <dbReference type="RuleBase" id="RU003860"/>
    </source>
</evidence>
<dbReference type="InterPro" id="IPR050961">
    <property type="entry name" value="BolA/IbaG_stress_morph_reg"/>
</dbReference>
<dbReference type="Gene3D" id="3.10.20.90">
    <property type="entry name" value="Phosphatidylinositol 3-kinase Catalytic Subunit, Chain A, domain 1"/>
    <property type="match status" value="1"/>
</dbReference>
<dbReference type="SUPFAM" id="SSF82657">
    <property type="entry name" value="BolA-like"/>
    <property type="match status" value="1"/>
</dbReference>
<reference evidence="3" key="1">
    <citation type="submission" date="2021-02" db="EMBL/GenBank/DDBJ databases">
        <authorList>
            <person name="Nowell W R."/>
        </authorList>
    </citation>
    <scope>NUCLEOTIDE SEQUENCE</scope>
    <source>
        <strain evidence="3">Ploen Becks lab</strain>
    </source>
</reference>
<organism evidence="3 4">
    <name type="scientific">Brachionus calyciflorus</name>
    <dbReference type="NCBI Taxonomy" id="104777"/>
    <lineage>
        <taxon>Eukaryota</taxon>
        <taxon>Metazoa</taxon>
        <taxon>Spiralia</taxon>
        <taxon>Gnathifera</taxon>
        <taxon>Rotifera</taxon>
        <taxon>Eurotatoria</taxon>
        <taxon>Monogononta</taxon>
        <taxon>Pseudotrocha</taxon>
        <taxon>Ploima</taxon>
        <taxon>Brachionidae</taxon>
        <taxon>Brachionus</taxon>
    </lineage>
</organism>
<accession>A0A814BRS9</accession>
<evidence type="ECO:0000313" key="4">
    <source>
        <dbReference type="Proteomes" id="UP000663879"/>
    </source>
</evidence>
<comment type="caution">
    <text evidence="3">The sequence shown here is derived from an EMBL/GenBank/DDBJ whole genome shotgun (WGS) entry which is preliminary data.</text>
</comment>
<comment type="similarity">
    <text evidence="1 2">Belongs to the BolA/IbaG family.</text>
</comment>
<dbReference type="AlphaFoldDB" id="A0A814BRS9"/>
<evidence type="ECO:0000313" key="3">
    <source>
        <dbReference type="EMBL" id="CAF0930324.1"/>
    </source>
</evidence>
<dbReference type="OrthoDB" id="4983at2759"/>